<name>A0ABV3XP14_9RHOB</name>
<dbReference type="InterPro" id="IPR008523">
    <property type="entry name" value="DUF805"/>
</dbReference>
<dbReference type="EMBL" id="JBEHHI010000001">
    <property type="protein sequence ID" value="MEX5727065.1"/>
    <property type="molecule type" value="Genomic_DNA"/>
</dbReference>
<dbReference type="PANTHER" id="PTHR34980:SF2">
    <property type="entry name" value="INNER MEMBRANE PROTEIN YHAH-RELATED"/>
    <property type="match status" value="1"/>
</dbReference>
<dbReference type="Pfam" id="PF05656">
    <property type="entry name" value="DUF805"/>
    <property type="match status" value="1"/>
</dbReference>
<feature type="transmembrane region" description="Helical" evidence="1">
    <location>
        <begin position="59"/>
        <end position="79"/>
    </location>
</feature>
<keyword evidence="1" id="KW-0472">Membrane</keyword>
<accession>A0ABV3XP14</accession>
<keyword evidence="1" id="KW-0812">Transmembrane</keyword>
<feature type="transmembrane region" description="Helical" evidence="1">
    <location>
        <begin position="91"/>
        <end position="112"/>
    </location>
</feature>
<comment type="caution">
    <text evidence="2">The sequence shown here is derived from an EMBL/GenBank/DDBJ whole genome shotgun (WGS) entry which is preliminary data.</text>
</comment>
<dbReference type="PANTHER" id="PTHR34980">
    <property type="entry name" value="INNER MEMBRANE PROTEIN-RELATED-RELATED"/>
    <property type="match status" value="1"/>
</dbReference>
<dbReference type="RefSeq" id="WP_170168757.1">
    <property type="nucleotide sequence ID" value="NZ_JBEHHI010000001.1"/>
</dbReference>
<protein>
    <submittedName>
        <fullName evidence="2">Uncharacterized membrane protein YhaH (DUF805 family)</fullName>
    </submittedName>
</protein>
<organism evidence="2 3">
    <name type="scientific">Rhodovulum iodosum</name>
    <dbReference type="NCBI Taxonomy" id="68291"/>
    <lineage>
        <taxon>Bacteria</taxon>
        <taxon>Pseudomonadati</taxon>
        <taxon>Pseudomonadota</taxon>
        <taxon>Alphaproteobacteria</taxon>
        <taxon>Rhodobacterales</taxon>
        <taxon>Paracoccaceae</taxon>
        <taxon>Rhodovulum</taxon>
    </lineage>
</organism>
<proteinExistence type="predicted"/>
<evidence type="ECO:0000313" key="3">
    <source>
        <dbReference type="Proteomes" id="UP001560019"/>
    </source>
</evidence>
<feature type="transmembrane region" description="Helical" evidence="1">
    <location>
        <begin position="24"/>
        <end position="47"/>
    </location>
</feature>
<evidence type="ECO:0000313" key="2">
    <source>
        <dbReference type="EMBL" id="MEX5727065.1"/>
    </source>
</evidence>
<gene>
    <name evidence="2" type="ORF">Ga0609869_000418</name>
</gene>
<keyword evidence="3" id="KW-1185">Reference proteome</keyword>
<keyword evidence="1" id="KW-1133">Transmembrane helix</keyword>
<sequence>MLRAISHAAAHSLNFAGRAGRAEFWWWTVFAALLILLALLVDVRISAPMMGYERFTRDVPTPAMIVMLFLLLTPTLAVSVRRLHDIGQPGWWVLINAIPLIGQIGLAFLFALPGAQGKNRYGMPVRIAP</sequence>
<evidence type="ECO:0000256" key="1">
    <source>
        <dbReference type="SAM" id="Phobius"/>
    </source>
</evidence>
<dbReference type="Proteomes" id="UP001560019">
    <property type="component" value="Unassembled WGS sequence"/>
</dbReference>
<reference evidence="2 3" key="1">
    <citation type="submission" date="2024-06" db="EMBL/GenBank/DDBJ databases">
        <title>Genome of Rhodovulum iodosum, a marine photoferrotroph.</title>
        <authorList>
            <person name="Bianchini G."/>
            <person name="Nikeleit V."/>
            <person name="Kappler A."/>
            <person name="Bryce C."/>
            <person name="Sanchez-Baracaldo P."/>
        </authorList>
    </citation>
    <scope>NUCLEOTIDE SEQUENCE [LARGE SCALE GENOMIC DNA]</scope>
    <source>
        <strain evidence="2 3">UT/N1</strain>
    </source>
</reference>